<keyword evidence="6" id="KW-0408">Iron</keyword>
<evidence type="ECO:0000256" key="3">
    <source>
        <dbReference type="ARBA" id="ARBA00022723"/>
    </source>
</evidence>
<dbReference type="PANTHER" id="PTHR20883:SF19">
    <property type="entry name" value="MULTIFUNCTIONAL DIOXYGENASE AUSE"/>
    <property type="match status" value="1"/>
</dbReference>
<dbReference type="Proteomes" id="UP000078397">
    <property type="component" value="Unassembled WGS sequence"/>
</dbReference>
<comment type="cofactor">
    <cofactor evidence="1">
        <name>Fe cation</name>
        <dbReference type="ChEBI" id="CHEBI:24875"/>
    </cofactor>
</comment>
<dbReference type="EMBL" id="LSBJ02000010">
    <property type="protein sequence ID" value="OAQ59107.1"/>
    <property type="molecule type" value="Genomic_DNA"/>
</dbReference>
<proteinExistence type="inferred from homology"/>
<sequence length="290" mass="32111">MVTNTSITPTQLRHVNVSSSCTDVLKVLREDGGVIIKGLLSQDQVDRMNQDIQPAMDQLAAGSTHSDEWTQQFHGTNTKRLTNLVTISQTFRQDILDNDIIHHLCEAVFLQDSGTYWLNTAQVIEIGPGNKAQELHRDQVQYPIFTHCGPDAPEACVNFMIALTDFTQENGATRVIPGSHRWPDLKNNGSPDDTVPAIMAPGDACFINGKVVHGGGANRTQDFKRRGIALSFQCSYLTPEEAYPFIVEKALAEQLSERGQRMIAFRSQFPKDSPGLWQSNYGEIANVIGI</sequence>
<keyword evidence="5" id="KW-0560">Oxidoreductase</keyword>
<dbReference type="Gene3D" id="2.60.120.620">
    <property type="entry name" value="q2cbj1_9rhob like domain"/>
    <property type="match status" value="1"/>
</dbReference>
<dbReference type="STRING" id="1380566.A0A179F0W4"/>
<evidence type="ECO:0000256" key="2">
    <source>
        <dbReference type="ARBA" id="ARBA00005830"/>
    </source>
</evidence>
<dbReference type="GO" id="GO:0051213">
    <property type="term" value="F:dioxygenase activity"/>
    <property type="evidence" value="ECO:0007669"/>
    <property type="project" value="UniProtKB-KW"/>
</dbReference>
<evidence type="ECO:0000313" key="7">
    <source>
        <dbReference type="EMBL" id="OAQ59107.1"/>
    </source>
</evidence>
<dbReference type="GeneID" id="28852557"/>
<dbReference type="SUPFAM" id="SSF51197">
    <property type="entry name" value="Clavaminate synthase-like"/>
    <property type="match status" value="1"/>
</dbReference>
<dbReference type="GO" id="GO:0046872">
    <property type="term" value="F:metal ion binding"/>
    <property type="evidence" value="ECO:0007669"/>
    <property type="project" value="UniProtKB-KW"/>
</dbReference>
<keyword evidence="3" id="KW-0479">Metal-binding</keyword>
<dbReference type="Pfam" id="PF05721">
    <property type="entry name" value="PhyH"/>
    <property type="match status" value="1"/>
</dbReference>
<reference evidence="7 8" key="1">
    <citation type="journal article" date="2016" name="PLoS Pathog.">
        <title>Biosynthesis of antibiotic leucinostatins in bio-control fungus Purpureocillium lilacinum and their inhibition on phytophthora revealed by genome mining.</title>
        <authorList>
            <person name="Wang G."/>
            <person name="Liu Z."/>
            <person name="Lin R."/>
            <person name="Li E."/>
            <person name="Mao Z."/>
            <person name="Ling J."/>
            <person name="Yang Y."/>
            <person name="Yin W.B."/>
            <person name="Xie B."/>
        </authorList>
    </citation>
    <scope>NUCLEOTIDE SEQUENCE [LARGE SCALE GENOMIC DNA]</scope>
    <source>
        <strain evidence="7">170</strain>
    </source>
</reference>
<evidence type="ECO:0000256" key="6">
    <source>
        <dbReference type="ARBA" id="ARBA00023004"/>
    </source>
</evidence>
<gene>
    <name evidence="7" type="ORF">VFPPC_10142</name>
</gene>
<evidence type="ECO:0000256" key="5">
    <source>
        <dbReference type="ARBA" id="ARBA00023002"/>
    </source>
</evidence>
<dbReference type="KEGG" id="pchm:VFPPC_10142"/>
<dbReference type="RefSeq" id="XP_018137162.1">
    <property type="nucleotide sequence ID" value="XM_018288563.1"/>
</dbReference>
<keyword evidence="8" id="KW-1185">Reference proteome</keyword>
<comment type="similarity">
    <text evidence="2">Belongs to the PhyH family.</text>
</comment>
<protein>
    <submittedName>
        <fullName evidence="7">Phytanoyl- dioxygenase protein</fullName>
    </submittedName>
</protein>
<name>A0A179F0W4_METCM</name>
<dbReference type="PANTHER" id="PTHR20883">
    <property type="entry name" value="PHYTANOYL-COA DIOXYGENASE DOMAIN CONTAINING 1"/>
    <property type="match status" value="1"/>
</dbReference>
<organism evidence="7 8">
    <name type="scientific">Pochonia chlamydosporia 170</name>
    <dbReference type="NCBI Taxonomy" id="1380566"/>
    <lineage>
        <taxon>Eukaryota</taxon>
        <taxon>Fungi</taxon>
        <taxon>Dikarya</taxon>
        <taxon>Ascomycota</taxon>
        <taxon>Pezizomycotina</taxon>
        <taxon>Sordariomycetes</taxon>
        <taxon>Hypocreomycetidae</taxon>
        <taxon>Hypocreales</taxon>
        <taxon>Clavicipitaceae</taxon>
        <taxon>Pochonia</taxon>
    </lineage>
</organism>
<comment type="caution">
    <text evidence="7">The sequence shown here is derived from an EMBL/GenBank/DDBJ whole genome shotgun (WGS) entry which is preliminary data.</text>
</comment>
<accession>A0A179F0W4</accession>
<dbReference type="OrthoDB" id="445007at2759"/>
<dbReference type="InterPro" id="IPR008775">
    <property type="entry name" value="Phytyl_CoA_dOase-like"/>
</dbReference>
<keyword evidence="4 7" id="KW-0223">Dioxygenase</keyword>
<evidence type="ECO:0000256" key="1">
    <source>
        <dbReference type="ARBA" id="ARBA00001962"/>
    </source>
</evidence>
<evidence type="ECO:0000256" key="4">
    <source>
        <dbReference type="ARBA" id="ARBA00022964"/>
    </source>
</evidence>
<evidence type="ECO:0000313" key="8">
    <source>
        <dbReference type="Proteomes" id="UP000078397"/>
    </source>
</evidence>
<dbReference type="AlphaFoldDB" id="A0A179F0W4"/>